<accession>A0A8S5PYK1</accession>
<dbReference type="EMBL" id="BK015533">
    <property type="protein sequence ID" value="DAE11485.1"/>
    <property type="molecule type" value="Genomic_DNA"/>
</dbReference>
<protein>
    <submittedName>
        <fullName evidence="1">Uncharacterized protein</fullName>
    </submittedName>
</protein>
<proteinExistence type="predicted"/>
<reference evidence="1" key="1">
    <citation type="journal article" date="2021" name="Proc. Natl. Acad. Sci. U.S.A.">
        <title>A Catalog of Tens of Thousands of Viruses from Human Metagenomes Reveals Hidden Associations with Chronic Diseases.</title>
        <authorList>
            <person name="Tisza M.J."/>
            <person name="Buck C.B."/>
        </authorList>
    </citation>
    <scope>NUCLEOTIDE SEQUENCE</scope>
    <source>
        <strain evidence="1">Ctgsk7</strain>
    </source>
</reference>
<name>A0A8S5PYK1_9CAUD</name>
<organism evidence="1">
    <name type="scientific">Myoviridae sp. ctgsk7</name>
    <dbReference type="NCBI Taxonomy" id="2825151"/>
    <lineage>
        <taxon>Viruses</taxon>
        <taxon>Duplodnaviria</taxon>
        <taxon>Heunggongvirae</taxon>
        <taxon>Uroviricota</taxon>
        <taxon>Caudoviricetes</taxon>
    </lineage>
</organism>
<evidence type="ECO:0000313" key="1">
    <source>
        <dbReference type="EMBL" id="DAE11485.1"/>
    </source>
</evidence>
<sequence>MQNRIPSLLSLQSKAKFQHTYLYEIEHTLHTWFCKFS</sequence>